<dbReference type="EMBL" id="LWMU01000007">
    <property type="protein sequence ID" value="KZX14399.1"/>
    <property type="molecule type" value="Genomic_DNA"/>
</dbReference>
<dbReference type="AlphaFoldDB" id="A0A166CDP9"/>
<evidence type="ECO:0000256" key="1">
    <source>
        <dbReference type="SAM" id="Phobius"/>
    </source>
</evidence>
<dbReference type="Proteomes" id="UP000077428">
    <property type="component" value="Unassembled WGS sequence"/>
</dbReference>
<comment type="caution">
    <text evidence="2">The sequence shown here is derived from an EMBL/GenBank/DDBJ whole genome shotgun (WGS) entry which is preliminary data.</text>
</comment>
<keyword evidence="1" id="KW-0472">Membrane</keyword>
<protein>
    <submittedName>
        <fullName evidence="2">Uncharacterized protein</fullName>
    </submittedName>
</protein>
<organism evidence="2 3">
    <name type="scientific">Methanobrevibacter oralis</name>
    <dbReference type="NCBI Taxonomy" id="66851"/>
    <lineage>
        <taxon>Archaea</taxon>
        <taxon>Methanobacteriati</taxon>
        <taxon>Methanobacteriota</taxon>
        <taxon>Methanomada group</taxon>
        <taxon>Methanobacteria</taxon>
        <taxon>Methanobacteriales</taxon>
        <taxon>Methanobacteriaceae</taxon>
        <taxon>Methanobrevibacter</taxon>
    </lineage>
</organism>
<accession>A0A166CDP9</accession>
<name>A0A166CDP9_METOA</name>
<keyword evidence="3" id="KW-1185">Reference proteome</keyword>
<evidence type="ECO:0000313" key="3">
    <source>
        <dbReference type="Proteomes" id="UP000077428"/>
    </source>
</evidence>
<keyword evidence="1" id="KW-0812">Transmembrane</keyword>
<feature type="transmembrane region" description="Helical" evidence="1">
    <location>
        <begin position="12"/>
        <end position="36"/>
    </location>
</feature>
<gene>
    <name evidence="2" type="ORF">MBORA_00080</name>
</gene>
<keyword evidence="1" id="KW-1133">Transmembrane helix</keyword>
<feature type="transmembrane region" description="Helical" evidence="1">
    <location>
        <begin position="42"/>
        <end position="62"/>
    </location>
</feature>
<sequence>MIFKVFVCFSKLVGFIISMLYVPMAIFLFNLATPFASVVSEYFLSPIFNVMWVLASGVPSTFSKVVW</sequence>
<evidence type="ECO:0000313" key="2">
    <source>
        <dbReference type="EMBL" id="KZX14399.1"/>
    </source>
</evidence>
<proteinExistence type="predicted"/>
<reference evidence="3" key="1">
    <citation type="journal article" date="2016" name="Genome Announc.">
        <title>Draft Genome Sequences of Methanobrevibacter curvatus DSM11111, Methanobrevibacter cuticularis DSM11139, Methanobrevibacter filiformis DSM11501, and Methanobrevibacter oralis DSM7256.</title>
        <authorList>
            <person name="Poehlein A."/>
            <person name="Seedorf H."/>
        </authorList>
    </citation>
    <scope>NUCLEOTIDE SEQUENCE [LARGE SCALE GENOMIC DNA]</scope>
    <source>
        <strain evidence="3">DSM 7256 / JCM 30027 / ZR</strain>
    </source>
</reference>